<keyword evidence="6" id="KW-1185">Reference proteome</keyword>
<keyword evidence="2" id="KW-0547">Nucleotide-binding</keyword>
<evidence type="ECO:0000259" key="4">
    <source>
        <dbReference type="PROSITE" id="PS50893"/>
    </source>
</evidence>
<dbReference type="Proteomes" id="UP000295773">
    <property type="component" value="Unassembled WGS sequence"/>
</dbReference>
<dbReference type="PANTHER" id="PTHR42939:SF1">
    <property type="entry name" value="ABC TRANSPORTER ATP-BINDING PROTEIN ALBC-RELATED"/>
    <property type="match status" value="1"/>
</dbReference>
<dbReference type="AlphaFoldDB" id="A0A4R3TGS7"/>
<organism evidence="5 6">
    <name type="scientific">Longicatena caecimuris</name>
    <dbReference type="NCBI Taxonomy" id="1796635"/>
    <lineage>
        <taxon>Bacteria</taxon>
        <taxon>Bacillati</taxon>
        <taxon>Bacillota</taxon>
        <taxon>Erysipelotrichia</taxon>
        <taxon>Erysipelotrichales</taxon>
        <taxon>Erysipelotrichaceae</taxon>
        <taxon>Longicatena</taxon>
    </lineage>
</organism>
<dbReference type="Pfam" id="PF00005">
    <property type="entry name" value="ABC_tran"/>
    <property type="match status" value="1"/>
</dbReference>
<dbReference type="InterPro" id="IPR003439">
    <property type="entry name" value="ABC_transporter-like_ATP-bd"/>
</dbReference>
<dbReference type="GO" id="GO:0016887">
    <property type="term" value="F:ATP hydrolysis activity"/>
    <property type="evidence" value="ECO:0007669"/>
    <property type="project" value="InterPro"/>
</dbReference>
<evidence type="ECO:0000256" key="2">
    <source>
        <dbReference type="ARBA" id="ARBA00022741"/>
    </source>
</evidence>
<protein>
    <submittedName>
        <fullName evidence="5">ABC-2 type transport system ATP-binding protein</fullName>
    </submittedName>
</protein>
<dbReference type="Gene3D" id="3.40.50.300">
    <property type="entry name" value="P-loop containing nucleotide triphosphate hydrolases"/>
    <property type="match status" value="1"/>
</dbReference>
<proteinExistence type="predicted"/>
<dbReference type="InterPro" id="IPR027417">
    <property type="entry name" value="P-loop_NTPase"/>
</dbReference>
<dbReference type="EMBL" id="SMBP01000007">
    <property type="protein sequence ID" value="TCU60414.1"/>
    <property type="molecule type" value="Genomic_DNA"/>
</dbReference>
<accession>A0A4R3TGS7</accession>
<dbReference type="CDD" id="cd03230">
    <property type="entry name" value="ABC_DR_subfamily_A"/>
    <property type="match status" value="1"/>
</dbReference>
<dbReference type="InterPro" id="IPR051782">
    <property type="entry name" value="ABC_Transporter_VariousFunc"/>
</dbReference>
<evidence type="ECO:0000256" key="3">
    <source>
        <dbReference type="ARBA" id="ARBA00022840"/>
    </source>
</evidence>
<evidence type="ECO:0000256" key="1">
    <source>
        <dbReference type="ARBA" id="ARBA00022448"/>
    </source>
</evidence>
<keyword evidence="1" id="KW-0813">Transport</keyword>
<dbReference type="PROSITE" id="PS50893">
    <property type="entry name" value="ABC_TRANSPORTER_2"/>
    <property type="match status" value="1"/>
</dbReference>
<dbReference type="GO" id="GO:0005524">
    <property type="term" value="F:ATP binding"/>
    <property type="evidence" value="ECO:0007669"/>
    <property type="project" value="UniProtKB-KW"/>
</dbReference>
<evidence type="ECO:0000313" key="5">
    <source>
        <dbReference type="EMBL" id="TCU60414.1"/>
    </source>
</evidence>
<keyword evidence="3 5" id="KW-0067">ATP-binding</keyword>
<dbReference type="InterPro" id="IPR003593">
    <property type="entry name" value="AAA+_ATPase"/>
</dbReference>
<dbReference type="SMART" id="SM00382">
    <property type="entry name" value="AAA"/>
    <property type="match status" value="1"/>
</dbReference>
<reference evidence="5 6" key="1">
    <citation type="submission" date="2019-03" db="EMBL/GenBank/DDBJ databases">
        <title>Genomic Encyclopedia of Type Strains, Phase IV (KMG-IV): sequencing the most valuable type-strain genomes for metagenomic binning, comparative biology and taxonomic classification.</title>
        <authorList>
            <person name="Goeker M."/>
        </authorList>
    </citation>
    <scope>NUCLEOTIDE SEQUENCE [LARGE SCALE GENOMIC DNA]</scope>
    <source>
        <strain evidence="5 6">DSM 29481</strain>
    </source>
</reference>
<name>A0A4R3TGS7_9FIRM</name>
<feature type="domain" description="ABC transporter" evidence="4">
    <location>
        <begin position="39"/>
        <end position="270"/>
    </location>
</feature>
<evidence type="ECO:0000313" key="6">
    <source>
        <dbReference type="Proteomes" id="UP000295773"/>
    </source>
</evidence>
<dbReference type="RefSeq" id="WP_424353161.1">
    <property type="nucleotide sequence ID" value="NZ_JANKBG010000007.1"/>
</dbReference>
<dbReference type="PANTHER" id="PTHR42939">
    <property type="entry name" value="ABC TRANSPORTER ATP-BINDING PROTEIN ALBC-RELATED"/>
    <property type="match status" value="1"/>
</dbReference>
<gene>
    <name evidence="5" type="ORF">EDD61_107110</name>
</gene>
<dbReference type="SUPFAM" id="SSF52540">
    <property type="entry name" value="P-loop containing nucleoside triphosphate hydrolases"/>
    <property type="match status" value="1"/>
</dbReference>
<comment type="caution">
    <text evidence="5">The sequence shown here is derived from an EMBL/GenBank/DDBJ whole genome shotgun (WGS) entry which is preliminary data.</text>
</comment>
<sequence length="278" mass="30839">MLIAANIIIVYLLNFDDQFNDVPNLNALPTAIERKKIMIEIKHVTKVYGGTHKAVDNISLTIPTGEIIGFIGPNGAGKTTTIKMITGVLNPDEGEILINGKNIVTQPLEAKKEFGIVPDNADIFLRLKGIEYLNFMADIYEVDSATRKQRIAQLAKTFEMENALNDKILSYSHGMRQKIVIMGVLISDPNVWILDEPMTGLDPQSSYSLKQMMKEHAAKGNTVFFSTHVLEVAEKLCDKVAIINAGSIIFFGTLEELQHNHPNCDSLESLFLEVISHA</sequence>